<evidence type="ECO:0000313" key="9">
    <source>
        <dbReference type="EMBL" id="KAG9462564.1"/>
    </source>
</evidence>
<dbReference type="OrthoDB" id="8113227at2759"/>
<feature type="region of interest" description="Disordered" evidence="7">
    <location>
        <begin position="60"/>
        <end position="79"/>
    </location>
</feature>
<dbReference type="EMBL" id="WNTK01010605">
    <property type="protein sequence ID" value="KAG9462564.1"/>
    <property type="molecule type" value="Genomic_DNA"/>
</dbReference>
<keyword evidence="1" id="KW-0479">Metal-binding</keyword>
<gene>
    <name evidence="9" type="ORF">GDO78_013858</name>
</gene>
<dbReference type="GO" id="GO:0008270">
    <property type="term" value="F:zinc ion binding"/>
    <property type="evidence" value="ECO:0007669"/>
    <property type="project" value="UniProtKB-KW"/>
</dbReference>
<dbReference type="SUPFAM" id="SSF57667">
    <property type="entry name" value="beta-beta-alpha zinc fingers"/>
    <property type="match status" value="3"/>
</dbReference>
<dbReference type="Gene3D" id="3.30.160.60">
    <property type="entry name" value="Classic Zinc Finger"/>
    <property type="match status" value="5"/>
</dbReference>
<feature type="compositionally biased region" description="Basic and acidic residues" evidence="7">
    <location>
        <begin position="65"/>
        <end position="79"/>
    </location>
</feature>
<evidence type="ECO:0000256" key="6">
    <source>
        <dbReference type="PROSITE-ProRule" id="PRU00042"/>
    </source>
</evidence>
<dbReference type="AlphaFoldDB" id="A0A8J6E730"/>
<dbReference type="GO" id="GO:0000981">
    <property type="term" value="F:DNA-binding transcription factor activity, RNA polymerase II-specific"/>
    <property type="evidence" value="ECO:0007669"/>
    <property type="project" value="TreeGrafter"/>
</dbReference>
<organism evidence="9 10">
    <name type="scientific">Eleutherodactylus coqui</name>
    <name type="common">Puerto Rican coqui</name>
    <dbReference type="NCBI Taxonomy" id="57060"/>
    <lineage>
        <taxon>Eukaryota</taxon>
        <taxon>Metazoa</taxon>
        <taxon>Chordata</taxon>
        <taxon>Craniata</taxon>
        <taxon>Vertebrata</taxon>
        <taxon>Euteleostomi</taxon>
        <taxon>Amphibia</taxon>
        <taxon>Batrachia</taxon>
        <taxon>Anura</taxon>
        <taxon>Neobatrachia</taxon>
        <taxon>Hyloidea</taxon>
        <taxon>Eleutherodactylidae</taxon>
        <taxon>Eleutherodactylinae</taxon>
        <taxon>Eleutherodactylus</taxon>
        <taxon>Eleutherodactylus</taxon>
    </lineage>
</organism>
<evidence type="ECO:0000256" key="4">
    <source>
        <dbReference type="ARBA" id="ARBA00022833"/>
    </source>
</evidence>
<dbReference type="Proteomes" id="UP000770717">
    <property type="component" value="Unassembled WGS sequence"/>
</dbReference>
<reference evidence="9" key="1">
    <citation type="thesis" date="2020" institute="ProQuest LLC" country="789 East Eisenhower Parkway, Ann Arbor, MI, USA">
        <title>Comparative Genomics and Chromosome Evolution.</title>
        <authorList>
            <person name="Mudd A.B."/>
        </authorList>
    </citation>
    <scope>NUCLEOTIDE SEQUENCE</scope>
    <source>
        <strain evidence="9">HN-11 Male</strain>
        <tissue evidence="9">Kidney and liver</tissue>
    </source>
</reference>
<dbReference type="FunFam" id="3.30.160.60:FF:000759">
    <property type="entry name" value="zinc finger protein 16"/>
    <property type="match status" value="1"/>
</dbReference>
<feature type="region of interest" description="Disordered" evidence="7">
    <location>
        <begin position="1"/>
        <end position="30"/>
    </location>
</feature>
<evidence type="ECO:0000256" key="5">
    <source>
        <dbReference type="ARBA" id="ARBA00023125"/>
    </source>
</evidence>
<keyword evidence="2" id="KW-0677">Repeat</keyword>
<comment type="caution">
    <text evidence="9">The sequence shown here is derived from an EMBL/GenBank/DDBJ whole genome shotgun (WGS) entry which is preliminary data.</text>
</comment>
<dbReference type="SMART" id="SM00355">
    <property type="entry name" value="ZnF_C2H2"/>
    <property type="match status" value="5"/>
</dbReference>
<feature type="domain" description="C2H2-type" evidence="8">
    <location>
        <begin position="180"/>
        <end position="207"/>
    </location>
</feature>
<keyword evidence="4" id="KW-0862">Zinc</keyword>
<feature type="domain" description="C2H2-type" evidence="8">
    <location>
        <begin position="152"/>
        <end position="179"/>
    </location>
</feature>
<feature type="domain" description="C2H2-type" evidence="8">
    <location>
        <begin position="236"/>
        <end position="263"/>
    </location>
</feature>
<protein>
    <recommendedName>
        <fullName evidence="8">C2H2-type domain-containing protein</fullName>
    </recommendedName>
</protein>
<evidence type="ECO:0000256" key="3">
    <source>
        <dbReference type="ARBA" id="ARBA00022771"/>
    </source>
</evidence>
<keyword evidence="10" id="KW-1185">Reference proteome</keyword>
<dbReference type="PROSITE" id="PS00028">
    <property type="entry name" value="ZINC_FINGER_C2H2_1"/>
    <property type="match status" value="5"/>
</dbReference>
<dbReference type="PROSITE" id="PS50157">
    <property type="entry name" value="ZINC_FINGER_C2H2_2"/>
    <property type="match status" value="5"/>
</dbReference>
<dbReference type="PANTHER" id="PTHR23226">
    <property type="entry name" value="ZINC FINGER AND SCAN DOMAIN-CONTAINING"/>
    <property type="match status" value="1"/>
</dbReference>
<name>A0A8J6E730_ELECQ</name>
<accession>A0A8J6E730</accession>
<dbReference type="PANTHER" id="PTHR23226:SF397">
    <property type="entry name" value="C2H2-TYPE DOMAIN-CONTAINING PROTEIN"/>
    <property type="match status" value="1"/>
</dbReference>
<dbReference type="Pfam" id="PF00096">
    <property type="entry name" value="zf-C2H2"/>
    <property type="match status" value="5"/>
</dbReference>
<dbReference type="InterPro" id="IPR013087">
    <property type="entry name" value="Znf_C2H2_type"/>
</dbReference>
<dbReference type="GO" id="GO:0000978">
    <property type="term" value="F:RNA polymerase II cis-regulatory region sequence-specific DNA binding"/>
    <property type="evidence" value="ECO:0007669"/>
    <property type="project" value="TreeGrafter"/>
</dbReference>
<dbReference type="FunFam" id="3.30.160.60:FF:000506">
    <property type="entry name" value="Zinc finger protein 23"/>
    <property type="match status" value="1"/>
</dbReference>
<dbReference type="FunFam" id="3.30.160.60:FF:000446">
    <property type="entry name" value="Zinc finger protein"/>
    <property type="match status" value="1"/>
</dbReference>
<evidence type="ECO:0000313" key="10">
    <source>
        <dbReference type="Proteomes" id="UP000770717"/>
    </source>
</evidence>
<feature type="domain" description="C2H2-type" evidence="8">
    <location>
        <begin position="264"/>
        <end position="287"/>
    </location>
</feature>
<sequence length="302" mass="34395">MGERHESITSLSDGSSMKAPSDDFHGPSLTHSCPEYSGGVLWDYKIEELADIKCEIQAEEEEVEDGRRWKEAEAPPDDFDKTLEEDRVLSPDYKAEYDGTAQNNPGTYPVTSLNLVLHNRDLSADLNDHKEPSSDQSLHDQQETVTQGGKIFTCYECGKNFKTKCSLCRHMRIHKNERPFLCSECGKCFIQRSHLVQHQKNHRGERPFSCTECGKRFTQKSSLGGHQRIHTGEKPYSCTECGKCFNQKSDLVRHQRIHTGEKPYSCADCGKCFTQKAYLVKHQIIHTRKICFHVQNVGNVLP</sequence>
<evidence type="ECO:0000256" key="7">
    <source>
        <dbReference type="SAM" id="MobiDB-lite"/>
    </source>
</evidence>
<evidence type="ECO:0000256" key="1">
    <source>
        <dbReference type="ARBA" id="ARBA00022723"/>
    </source>
</evidence>
<dbReference type="FunFam" id="3.30.160.60:FF:002005">
    <property type="entry name" value="Zinc finger protein 200"/>
    <property type="match status" value="1"/>
</dbReference>
<keyword evidence="3 6" id="KW-0863">Zinc-finger</keyword>
<evidence type="ECO:0000256" key="2">
    <source>
        <dbReference type="ARBA" id="ARBA00022737"/>
    </source>
</evidence>
<dbReference type="FunFam" id="3.30.160.60:FF:002343">
    <property type="entry name" value="Zinc finger protein 33A"/>
    <property type="match status" value="1"/>
</dbReference>
<keyword evidence="5" id="KW-0238">DNA-binding</keyword>
<evidence type="ECO:0000259" key="8">
    <source>
        <dbReference type="PROSITE" id="PS50157"/>
    </source>
</evidence>
<proteinExistence type="predicted"/>
<feature type="domain" description="C2H2-type" evidence="8">
    <location>
        <begin position="208"/>
        <end position="235"/>
    </location>
</feature>
<dbReference type="InterPro" id="IPR036236">
    <property type="entry name" value="Znf_C2H2_sf"/>
</dbReference>